<dbReference type="Proteomes" id="UP001165481">
    <property type="component" value="Unassembled WGS sequence"/>
</dbReference>
<accession>A0ABT7IR51</accession>
<sequence>MNLESLTYRHLRVFLALYKSRSASRVAEELKMTNSAITRTIACLREIFSDQLFVRTNKGFEVTAKATEIAPFISHLTEQYRKLDKEFAGFQPDQSESYFEILLYDEFCFAVQKVIREEILPVAPHMHFNVRILNYDCGSDIASGKVDFAVVYEGFDDKRLNYECFAHTHDIYLLFRKGHPLEGRTDLTVEDLARYRVLEIDNYDDLACPLLVEVCRQYGGQMGIDEYTESVSAAFQTLAETDSVTVVCNQFTLNFADSVKNLSYVRLPAAIQGRIKAMRNQVRPIGNYVVYGNANQSQAFRFVKDKLVGGLGQAWQAAEKMRR</sequence>
<evidence type="ECO:0000313" key="6">
    <source>
        <dbReference type="EMBL" id="MDL2060378.1"/>
    </source>
</evidence>
<dbReference type="InterPro" id="IPR000847">
    <property type="entry name" value="LysR_HTH_N"/>
</dbReference>
<keyword evidence="4" id="KW-0804">Transcription</keyword>
<comment type="similarity">
    <text evidence="1">Belongs to the LysR transcriptional regulatory family.</text>
</comment>
<evidence type="ECO:0000256" key="3">
    <source>
        <dbReference type="ARBA" id="ARBA00023125"/>
    </source>
</evidence>
<dbReference type="InterPro" id="IPR050389">
    <property type="entry name" value="LysR-type_TF"/>
</dbReference>
<organism evidence="6 7">
    <name type="scientific">Mesosutterella faecium</name>
    <dbReference type="NCBI Taxonomy" id="2925194"/>
    <lineage>
        <taxon>Bacteria</taxon>
        <taxon>Pseudomonadati</taxon>
        <taxon>Pseudomonadota</taxon>
        <taxon>Betaproteobacteria</taxon>
        <taxon>Burkholderiales</taxon>
        <taxon>Sutterellaceae</taxon>
        <taxon>Mesosutterella</taxon>
    </lineage>
</organism>
<dbReference type="InterPro" id="IPR005119">
    <property type="entry name" value="LysR_subst-bd"/>
</dbReference>
<dbReference type="EMBL" id="JAKZJU020000002">
    <property type="protein sequence ID" value="MDL2060378.1"/>
    <property type="molecule type" value="Genomic_DNA"/>
</dbReference>
<proteinExistence type="inferred from homology"/>
<evidence type="ECO:0000259" key="5">
    <source>
        <dbReference type="PROSITE" id="PS50931"/>
    </source>
</evidence>
<dbReference type="RefSeq" id="WP_243375908.1">
    <property type="nucleotide sequence ID" value="NZ_JAKZJU020000002.1"/>
</dbReference>
<comment type="caution">
    <text evidence="6">The sequence shown here is derived from an EMBL/GenBank/DDBJ whole genome shotgun (WGS) entry which is preliminary data.</text>
</comment>
<name>A0ABT7IR51_9BURK</name>
<evidence type="ECO:0000313" key="7">
    <source>
        <dbReference type="Proteomes" id="UP001165481"/>
    </source>
</evidence>
<dbReference type="Pfam" id="PF03466">
    <property type="entry name" value="LysR_substrate"/>
    <property type="match status" value="1"/>
</dbReference>
<dbReference type="InterPro" id="IPR036390">
    <property type="entry name" value="WH_DNA-bd_sf"/>
</dbReference>
<dbReference type="PANTHER" id="PTHR30118:SF7">
    <property type="entry name" value="TRANSCRIPTIONAL REGULATOR LYSR FAMILY"/>
    <property type="match status" value="1"/>
</dbReference>
<evidence type="ECO:0000256" key="4">
    <source>
        <dbReference type="ARBA" id="ARBA00023163"/>
    </source>
</evidence>
<dbReference type="Gene3D" id="3.40.190.10">
    <property type="entry name" value="Periplasmic binding protein-like II"/>
    <property type="match status" value="2"/>
</dbReference>
<dbReference type="SUPFAM" id="SSF46785">
    <property type="entry name" value="Winged helix' DNA-binding domain"/>
    <property type="match status" value="1"/>
</dbReference>
<dbReference type="Gene3D" id="1.10.10.10">
    <property type="entry name" value="Winged helix-like DNA-binding domain superfamily/Winged helix DNA-binding domain"/>
    <property type="match status" value="1"/>
</dbReference>
<reference evidence="6" key="1">
    <citation type="submission" date="2023-03" db="EMBL/GenBank/DDBJ databases">
        <title>Mesosutterella sp. nov. isolated from porcine feces.</title>
        <authorList>
            <person name="Yu S."/>
        </authorList>
    </citation>
    <scope>NUCLEOTIDE SEQUENCE</scope>
    <source>
        <strain evidence="6">AGMB02718</strain>
    </source>
</reference>
<dbReference type="InterPro" id="IPR036388">
    <property type="entry name" value="WH-like_DNA-bd_sf"/>
</dbReference>
<feature type="domain" description="HTH lysR-type" evidence="5">
    <location>
        <begin position="6"/>
        <end position="63"/>
    </location>
</feature>
<protein>
    <submittedName>
        <fullName evidence="6">LysR family transcriptional regulator</fullName>
    </submittedName>
</protein>
<gene>
    <name evidence="6" type="ORF">MUN46_010570</name>
</gene>
<dbReference type="PROSITE" id="PS50931">
    <property type="entry name" value="HTH_LYSR"/>
    <property type="match status" value="1"/>
</dbReference>
<keyword evidence="2" id="KW-0805">Transcription regulation</keyword>
<dbReference type="PANTHER" id="PTHR30118">
    <property type="entry name" value="HTH-TYPE TRANSCRIPTIONAL REGULATOR LEUO-RELATED"/>
    <property type="match status" value="1"/>
</dbReference>
<dbReference type="SUPFAM" id="SSF53850">
    <property type="entry name" value="Periplasmic binding protein-like II"/>
    <property type="match status" value="1"/>
</dbReference>
<evidence type="ECO:0000256" key="1">
    <source>
        <dbReference type="ARBA" id="ARBA00009437"/>
    </source>
</evidence>
<keyword evidence="3" id="KW-0238">DNA-binding</keyword>
<keyword evidence="7" id="KW-1185">Reference proteome</keyword>
<dbReference type="Pfam" id="PF00126">
    <property type="entry name" value="HTH_1"/>
    <property type="match status" value="1"/>
</dbReference>
<evidence type="ECO:0000256" key="2">
    <source>
        <dbReference type="ARBA" id="ARBA00023015"/>
    </source>
</evidence>